<gene>
    <name evidence="1" type="ORF">T4C_5092</name>
</gene>
<reference evidence="1 2" key="1">
    <citation type="submission" date="2015-01" db="EMBL/GenBank/DDBJ databases">
        <title>Evolution of Trichinella species and genotypes.</title>
        <authorList>
            <person name="Korhonen P.K."/>
            <person name="Edoardo P."/>
            <person name="Giuseppe L.R."/>
            <person name="Gasser R.B."/>
        </authorList>
    </citation>
    <scope>NUCLEOTIDE SEQUENCE [LARGE SCALE GENOMIC DNA]</scope>
    <source>
        <strain evidence="1">ISS176</strain>
    </source>
</reference>
<evidence type="ECO:0000313" key="1">
    <source>
        <dbReference type="EMBL" id="KRZ37055.1"/>
    </source>
</evidence>
<dbReference type="Proteomes" id="UP000054826">
    <property type="component" value="Unassembled WGS sequence"/>
</dbReference>
<organism evidence="1 2">
    <name type="scientific">Trichinella pseudospiralis</name>
    <name type="common">Parasitic roundworm</name>
    <dbReference type="NCBI Taxonomy" id="6337"/>
    <lineage>
        <taxon>Eukaryota</taxon>
        <taxon>Metazoa</taxon>
        <taxon>Ecdysozoa</taxon>
        <taxon>Nematoda</taxon>
        <taxon>Enoplea</taxon>
        <taxon>Dorylaimia</taxon>
        <taxon>Trichinellida</taxon>
        <taxon>Trichinellidae</taxon>
        <taxon>Trichinella</taxon>
    </lineage>
</organism>
<comment type="caution">
    <text evidence="1">The sequence shown here is derived from an EMBL/GenBank/DDBJ whole genome shotgun (WGS) entry which is preliminary data.</text>
</comment>
<name>A0A0V1JQ17_TRIPS</name>
<proteinExistence type="predicted"/>
<accession>A0A0V1JQ17</accession>
<sequence length="93" mass="11014">MINHADSPRRCQNRMPFQYYFPQNNPTGYRFLQNLSEVNFNFNASLHPICNLYHITELTFGLRFRIYADIKNDDKKNVIHEAKMKTTAKCNSP</sequence>
<protein>
    <submittedName>
        <fullName evidence="1">Uncharacterized protein</fullName>
    </submittedName>
</protein>
<evidence type="ECO:0000313" key="2">
    <source>
        <dbReference type="Proteomes" id="UP000054826"/>
    </source>
</evidence>
<dbReference type="EMBL" id="JYDV01000063">
    <property type="protein sequence ID" value="KRZ37055.1"/>
    <property type="molecule type" value="Genomic_DNA"/>
</dbReference>
<dbReference type="AlphaFoldDB" id="A0A0V1JQ17"/>